<gene>
    <name evidence="5" type="ORF">AWB72_01587</name>
</gene>
<evidence type="ECO:0000259" key="4">
    <source>
        <dbReference type="PROSITE" id="PS50949"/>
    </source>
</evidence>
<dbReference type="Pfam" id="PF07729">
    <property type="entry name" value="FCD"/>
    <property type="match status" value="1"/>
</dbReference>
<dbReference type="InterPro" id="IPR011711">
    <property type="entry name" value="GntR_C"/>
</dbReference>
<name>A0A658QUC8_9BURK</name>
<dbReference type="Gene3D" id="1.20.120.530">
    <property type="entry name" value="GntR ligand-binding domain-like"/>
    <property type="match status" value="1"/>
</dbReference>
<evidence type="ECO:0000313" key="6">
    <source>
        <dbReference type="Proteomes" id="UP000198263"/>
    </source>
</evidence>
<dbReference type="SUPFAM" id="SSF48008">
    <property type="entry name" value="GntR ligand-binding domain-like"/>
    <property type="match status" value="1"/>
</dbReference>
<dbReference type="SUPFAM" id="SSF46785">
    <property type="entry name" value="Winged helix' DNA-binding domain"/>
    <property type="match status" value="1"/>
</dbReference>
<dbReference type="GO" id="GO:0003677">
    <property type="term" value="F:DNA binding"/>
    <property type="evidence" value="ECO:0007669"/>
    <property type="project" value="UniProtKB-KW"/>
</dbReference>
<dbReference type="AlphaFoldDB" id="A0A658QUC8"/>
<evidence type="ECO:0000256" key="1">
    <source>
        <dbReference type="ARBA" id="ARBA00023015"/>
    </source>
</evidence>
<evidence type="ECO:0000256" key="2">
    <source>
        <dbReference type="ARBA" id="ARBA00023125"/>
    </source>
</evidence>
<dbReference type="PROSITE" id="PS50949">
    <property type="entry name" value="HTH_GNTR"/>
    <property type="match status" value="1"/>
</dbReference>
<dbReference type="SMART" id="SM00895">
    <property type="entry name" value="FCD"/>
    <property type="match status" value="1"/>
</dbReference>
<accession>A0A658QUC8</accession>
<keyword evidence="6" id="KW-1185">Reference proteome</keyword>
<dbReference type="GO" id="GO:0003700">
    <property type="term" value="F:DNA-binding transcription factor activity"/>
    <property type="evidence" value="ECO:0007669"/>
    <property type="project" value="InterPro"/>
</dbReference>
<dbReference type="PANTHER" id="PTHR43537">
    <property type="entry name" value="TRANSCRIPTIONAL REGULATOR, GNTR FAMILY"/>
    <property type="match status" value="1"/>
</dbReference>
<dbReference type="InterPro" id="IPR000524">
    <property type="entry name" value="Tscrpt_reg_HTH_GntR"/>
</dbReference>
<evidence type="ECO:0000313" key="5">
    <source>
        <dbReference type="EMBL" id="SAL22456.1"/>
    </source>
</evidence>
<dbReference type="CDD" id="cd07377">
    <property type="entry name" value="WHTH_GntR"/>
    <property type="match status" value="1"/>
</dbReference>
<keyword evidence="1" id="KW-0805">Transcription regulation</keyword>
<dbReference type="EMBL" id="FCNV02000002">
    <property type="protein sequence ID" value="SAL22456.1"/>
    <property type="molecule type" value="Genomic_DNA"/>
</dbReference>
<evidence type="ECO:0000256" key="3">
    <source>
        <dbReference type="ARBA" id="ARBA00023163"/>
    </source>
</evidence>
<protein>
    <submittedName>
        <fullName evidence="5">GntR family transcriptional regulator</fullName>
    </submittedName>
</protein>
<dbReference type="InterPro" id="IPR036390">
    <property type="entry name" value="WH_DNA-bd_sf"/>
</dbReference>
<feature type="domain" description="HTH gntR-type" evidence="4">
    <location>
        <begin position="57"/>
        <end position="124"/>
    </location>
</feature>
<keyword evidence="2" id="KW-0238">DNA-binding</keyword>
<dbReference type="PANTHER" id="PTHR43537:SF45">
    <property type="entry name" value="GNTR FAMILY REGULATORY PROTEIN"/>
    <property type="match status" value="1"/>
</dbReference>
<dbReference type="Gene3D" id="1.10.10.10">
    <property type="entry name" value="Winged helix-like DNA-binding domain superfamily/Winged helix DNA-binding domain"/>
    <property type="match status" value="1"/>
</dbReference>
<keyword evidence="3" id="KW-0804">Transcription</keyword>
<dbReference type="Pfam" id="PF00392">
    <property type="entry name" value="GntR"/>
    <property type="match status" value="1"/>
</dbReference>
<organism evidence="5 6">
    <name type="scientific">Caballeronia concitans</name>
    <dbReference type="NCBI Taxonomy" id="1777133"/>
    <lineage>
        <taxon>Bacteria</taxon>
        <taxon>Pseudomonadati</taxon>
        <taxon>Pseudomonadota</taxon>
        <taxon>Betaproteobacteria</taxon>
        <taxon>Burkholderiales</taxon>
        <taxon>Burkholderiaceae</taxon>
        <taxon>Caballeronia</taxon>
    </lineage>
</organism>
<comment type="caution">
    <text evidence="5">The sequence shown here is derived from an EMBL/GenBank/DDBJ whole genome shotgun (WGS) entry which is preliminary data.</text>
</comment>
<reference evidence="5 6" key="1">
    <citation type="submission" date="2016-01" db="EMBL/GenBank/DDBJ databases">
        <authorList>
            <person name="Peeters C."/>
        </authorList>
    </citation>
    <scope>NUCLEOTIDE SEQUENCE [LARGE SCALE GENOMIC DNA]</scope>
    <source>
        <strain evidence="5">LMG 29315</strain>
    </source>
</reference>
<dbReference type="SMART" id="SM00345">
    <property type="entry name" value="HTH_GNTR"/>
    <property type="match status" value="1"/>
</dbReference>
<sequence length="274" mass="31151">MLNTNILVFYRCKYRARRKVRRRRRCWYARAESRFHSSFSMNLNDAPPVAHRLDRSRHAAPQVFERLRAMIVSLELAPGSVLSRAELAAQYGLSQTPVRDALIKLGEEGLVDIFPQHATVVSRISVSAAQQAHFLRRSIEIEVVRTLAAGRDAALIERLRACIDAQSRLLNPADNERFVLLDQDFHRQMMEAACVPQLWELVRRRSGHIDRLRRLTLPVEGKTSAVVRDHTAIVDAIEANDPDAAQAAMRTHLSGTLSQIDQIRADHPDFLTDH</sequence>
<dbReference type="InterPro" id="IPR008920">
    <property type="entry name" value="TF_FadR/GntR_C"/>
</dbReference>
<proteinExistence type="predicted"/>
<dbReference type="Proteomes" id="UP000198263">
    <property type="component" value="Unassembled WGS sequence"/>
</dbReference>
<dbReference type="InterPro" id="IPR036388">
    <property type="entry name" value="WH-like_DNA-bd_sf"/>
</dbReference>